<protein>
    <submittedName>
        <fullName evidence="1">FAD-dependent oxidoreductase</fullName>
    </submittedName>
</protein>
<gene>
    <name evidence="1" type="ORF">OXU80_00715</name>
</gene>
<name>A0ACD4NQ37_9HYPH</name>
<reference evidence="1" key="1">
    <citation type="submission" date="2022-11" db="EMBL/GenBank/DDBJ databases">
        <title>beta-Carotene-producing bacterium, Jeongeuplla avenae sp. nov., alleviates the salt stress of Arabidopsis seedlings.</title>
        <authorList>
            <person name="Jiang L."/>
            <person name="Lee J."/>
        </authorList>
    </citation>
    <scope>NUCLEOTIDE SEQUENCE</scope>
    <source>
        <strain evidence="1">DY_R2A_6</strain>
    </source>
</reference>
<keyword evidence="2" id="KW-1185">Reference proteome</keyword>
<dbReference type="EMBL" id="CP113520">
    <property type="protein sequence ID" value="WAJ28811.1"/>
    <property type="molecule type" value="Genomic_DNA"/>
</dbReference>
<dbReference type="Proteomes" id="UP001163223">
    <property type="component" value="Chromosome"/>
</dbReference>
<accession>A0ACD4NQ37</accession>
<sequence length="481" mass="49999">MSRFSPSPAAGTVLTPDLCVVGAGAAGLTAAAGAAAFGASVVLVERGAMGGDCLNYGCVPSKALLAAAAAAQGAREAGRFGVSAGEPAVDFAAVRAHVRGAIEAIEPADSQARFEGLGVTVIRTQARFVSADALLAGTTTIRARRFVLATGSRPRIPDLPGLDTVPYLTNETVFDLAELPRHLVILGGGPVGAELAQAFRRLGSAVTLIARNRCLPREDADLAAIVRAALVREGVILREGAEAVRVEATPGGVHLHLGDGSAVEGSHLLLAAGREVRAGDLGLEVAGIAHNADGIRVDASLRTANRRVYAVGDAAAGMPRFTHAAGHMGGLVLRPILFRLPARMRPGAIPRATYTDPPLGQVGLTEAEARARGLDHRVIAVPFTESDRAWTQARTDGLAKFVVGRRGRLLGVGITGLHADEATGLFALALSRRMGLRDLSGFVAPYPTIAEIGRRAASAYFRPYAARRLVRATVSFLRRFG</sequence>
<evidence type="ECO:0000313" key="1">
    <source>
        <dbReference type="EMBL" id="WAJ28811.1"/>
    </source>
</evidence>
<organism evidence="1 2">
    <name type="scientific">Antarcticirhabdus aurantiaca</name>
    <dbReference type="NCBI Taxonomy" id="2606717"/>
    <lineage>
        <taxon>Bacteria</taxon>
        <taxon>Pseudomonadati</taxon>
        <taxon>Pseudomonadota</taxon>
        <taxon>Alphaproteobacteria</taxon>
        <taxon>Hyphomicrobiales</taxon>
        <taxon>Aurantimonadaceae</taxon>
        <taxon>Antarcticirhabdus</taxon>
    </lineage>
</organism>
<proteinExistence type="predicted"/>
<evidence type="ECO:0000313" key="2">
    <source>
        <dbReference type="Proteomes" id="UP001163223"/>
    </source>
</evidence>